<dbReference type="Gene3D" id="3.40.50.1820">
    <property type="entry name" value="alpha/beta hydrolase"/>
    <property type="match status" value="1"/>
</dbReference>
<dbReference type="PANTHER" id="PTHR12482:SF62">
    <property type="entry name" value="LIPASE ROG1-RELATED"/>
    <property type="match status" value="1"/>
</dbReference>
<evidence type="ECO:0000313" key="2">
    <source>
        <dbReference type="EMBL" id="KAL0489212.1"/>
    </source>
</evidence>
<dbReference type="InterPro" id="IPR029058">
    <property type="entry name" value="AB_hydrolase_fold"/>
</dbReference>
<dbReference type="EMBL" id="JAOPGA020001532">
    <property type="protein sequence ID" value="KAL0489212.1"/>
    <property type="molecule type" value="Genomic_DNA"/>
</dbReference>
<dbReference type="InterPro" id="IPR007751">
    <property type="entry name" value="DUF676_lipase-like"/>
</dbReference>
<accession>A0AAW2ZH29</accession>
<dbReference type="PANTHER" id="PTHR12482">
    <property type="entry name" value="LIPASE ROG1-RELATED-RELATED"/>
    <property type="match status" value="1"/>
</dbReference>
<dbReference type="SUPFAM" id="SSF53474">
    <property type="entry name" value="alpha/beta-Hydrolases"/>
    <property type="match status" value="1"/>
</dbReference>
<evidence type="ECO:0000313" key="3">
    <source>
        <dbReference type="Proteomes" id="UP001431209"/>
    </source>
</evidence>
<sequence length="491" mass="55690">MTDHHKLTHEHIRTAEEKIPAGCSIRTTFDAEESGIYRLNAEINGWFSSGAEVSISFNGNKERIDITLNAISARLHQVDLFIQYKTSIELTTTADYETYIGFSLFRIYQREVKSLDDVLNRTTLDQHQAETKQKHLLIFCHGNHRTAEDMFEMGETCRSFFDNCSFFKNENHQLYVLYSRSNQNYLTHDGIQTCSQRLFQEIINFASTFFLPTDKVLFSVVGHSLGGLIARHCIASIFEDPLMSQILVPVGLLTISTPHLGARKPSGLTVGDTVLKHGADAYMYYLLGQTGKELSLYDDIENPLLLKMSEPDSSFVKALNRFRTRTVTGATHYDYIVPHASALITSSTSSPVPDVGTEKFSVSEFSGFGDEGHDHSLLFTDVKQVVFQDPIHEGKYEKSDYISDSLGQNETMYHILYNLQQVTWRRISLQFALEFSSQHIAVHDMAINKTKWFKEIIAPRTLKASSSCVNLLSKVMLIDHHSACVDLRRKV</sequence>
<name>A0AAW2ZH29_9EUKA</name>
<gene>
    <name evidence="2" type="ORF">AKO1_013746</name>
</gene>
<evidence type="ECO:0000259" key="1">
    <source>
        <dbReference type="Pfam" id="PF05057"/>
    </source>
</evidence>
<keyword evidence="3" id="KW-1185">Reference proteome</keyword>
<dbReference type="InterPro" id="IPR044294">
    <property type="entry name" value="Lipase-like"/>
</dbReference>
<dbReference type="AlphaFoldDB" id="A0AAW2ZH29"/>
<dbReference type="Pfam" id="PF05057">
    <property type="entry name" value="DUF676"/>
    <property type="match status" value="1"/>
</dbReference>
<organism evidence="2 3">
    <name type="scientific">Acrasis kona</name>
    <dbReference type="NCBI Taxonomy" id="1008807"/>
    <lineage>
        <taxon>Eukaryota</taxon>
        <taxon>Discoba</taxon>
        <taxon>Heterolobosea</taxon>
        <taxon>Tetramitia</taxon>
        <taxon>Eutetramitia</taxon>
        <taxon>Acrasidae</taxon>
        <taxon>Acrasis</taxon>
    </lineage>
</organism>
<dbReference type="Proteomes" id="UP001431209">
    <property type="component" value="Unassembled WGS sequence"/>
</dbReference>
<comment type="caution">
    <text evidence="2">The sequence shown here is derived from an EMBL/GenBank/DDBJ whole genome shotgun (WGS) entry which is preliminary data.</text>
</comment>
<proteinExistence type="predicted"/>
<feature type="domain" description="DUF676" evidence="1">
    <location>
        <begin position="131"/>
        <end position="341"/>
    </location>
</feature>
<reference evidence="2 3" key="1">
    <citation type="submission" date="2024-03" db="EMBL/GenBank/DDBJ databases">
        <title>The Acrasis kona genome and developmental transcriptomes reveal deep origins of eukaryotic multicellular pathways.</title>
        <authorList>
            <person name="Sheikh S."/>
            <person name="Fu C.-J."/>
            <person name="Brown M.W."/>
            <person name="Baldauf S.L."/>
        </authorList>
    </citation>
    <scope>NUCLEOTIDE SEQUENCE [LARGE SCALE GENOMIC DNA]</scope>
    <source>
        <strain evidence="2 3">ATCC MYA-3509</strain>
    </source>
</reference>
<protein>
    <submittedName>
        <fullName evidence="2">Lipase</fullName>
    </submittedName>
</protein>